<dbReference type="CDD" id="cd02440">
    <property type="entry name" value="AdoMet_MTases"/>
    <property type="match status" value="1"/>
</dbReference>
<dbReference type="InterPro" id="IPR025714">
    <property type="entry name" value="Methyltranfer_dom"/>
</dbReference>
<evidence type="ECO:0000313" key="3">
    <source>
        <dbReference type="EMBL" id="SVD69141.1"/>
    </source>
</evidence>
<feature type="domain" description="DUF4214" evidence="2">
    <location>
        <begin position="14"/>
        <end position="59"/>
    </location>
</feature>
<feature type="domain" description="Methyltransferase" evidence="1">
    <location>
        <begin position="113"/>
        <end position="211"/>
    </location>
</feature>
<dbReference type="SUPFAM" id="SSF53335">
    <property type="entry name" value="S-adenosyl-L-methionine-dependent methyltransferases"/>
    <property type="match status" value="1"/>
</dbReference>
<dbReference type="InterPro" id="IPR025282">
    <property type="entry name" value="DUF4214"/>
</dbReference>
<evidence type="ECO:0000259" key="2">
    <source>
        <dbReference type="Pfam" id="PF13946"/>
    </source>
</evidence>
<proteinExistence type="predicted"/>
<gene>
    <name evidence="3" type="ORF">METZ01_LOCUS421995</name>
</gene>
<organism evidence="3">
    <name type="scientific">marine metagenome</name>
    <dbReference type="NCBI Taxonomy" id="408172"/>
    <lineage>
        <taxon>unclassified sequences</taxon>
        <taxon>metagenomes</taxon>
        <taxon>ecological metagenomes</taxon>
    </lineage>
</organism>
<name>A0A382XFH7_9ZZZZ</name>
<dbReference type="InterPro" id="IPR038255">
    <property type="entry name" value="PBS_linker_sf"/>
</dbReference>
<dbReference type="InterPro" id="IPR029063">
    <property type="entry name" value="SAM-dependent_MTases_sf"/>
</dbReference>
<reference evidence="3" key="1">
    <citation type="submission" date="2018-05" db="EMBL/GenBank/DDBJ databases">
        <authorList>
            <person name="Lanie J.A."/>
            <person name="Ng W.-L."/>
            <person name="Kazmierczak K.M."/>
            <person name="Andrzejewski T.M."/>
            <person name="Davidsen T.M."/>
            <person name="Wayne K.J."/>
            <person name="Tettelin H."/>
            <person name="Glass J.I."/>
            <person name="Rusch D."/>
            <person name="Podicherti R."/>
            <person name="Tsui H.-C.T."/>
            <person name="Winkler M.E."/>
        </authorList>
    </citation>
    <scope>NUCLEOTIDE SEQUENCE</scope>
</reference>
<feature type="non-terminal residue" evidence="3">
    <location>
        <position position="216"/>
    </location>
</feature>
<sequence length="216" mass="25348">MINLDNNESIIKQISSLYQNILLREPDKEGLEFWSSKIINEKLSIEEVKQKFFNSKEYEQVDQKYNFSNQKEPPKGFFDDYPRFFSTSKTVPHPNHLNGRFKAIIECNLKIIKNSSILDIGSHDGRWSFAALKKGAKQILGIEAREHLVNNAFRNMKAYGINENSYNFIANDISLEIKKLQPNQFDVIFCLDFLYHTIDHWNLLSEIKRLNPRFVI</sequence>
<dbReference type="AlphaFoldDB" id="A0A382XFH7"/>
<dbReference type="Gene3D" id="1.10.3130.20">
    <property type="entry name" value="Phycobilisome linker domain"/>
    <property type="match status" value="1"/>
</dbReference>
<protein>
    <recommendedName>
        <fullName evidence="4">DUF4214 domain-containing protein</fullName>
    </recommendedName>
</protein>
<dbReference type="Pfam" id="PF13946">
    <property type="entry name" value="DUF4214"/>
    <property type="match status" value="1"/>
</dbReference>
<dbReference type="Gene3D" id="3.40.50.150">
    <property type="entry name" value="Vaccinia Virus protein VP39"/>
    <property type="match status" value="1"/>
</dbReference>
<dbReference type="Pfam" id="PF13847">
    <property type="entry name" value="Methyltransf_31"/>
    <property type="match status" value="1"/>
</dbReference>
<dbReference type="EMBL" id="UINC01166925">
    <property type="protein sequence ID" value="SVD69141.1"/>
    <property type="molecule type" value="Genomic_DNA"/>
</dbReference>
<evidence type="ECO:0000259" key="1">
    <source>
        <dbReference type="Pfam" id="PF13847"/>
    </source>
</evidence>
<evidence type="ECO:0008006" key="4">
    <source>
        <dbReference type="Google" id="ProtNLM"/>
    </source>
</evidence>
<accession>A0A382XFH7</accession>